<dbReference type="InterPro" id="IPR000340">
    <property type="entry name" value="Dual-sp_phosphatase_cat-dom"/>
</dbReference>
<keyword evidence="6" id="KW-0472">Membrane</keyword>
<dbReference type="InterPro" id="IPR016163">
    <property type="entry name" value="Ald_DH_C"/>
</dbReference>
<evidence type="ECO:0000256" key="6">
    <source>
        <dbReference type="SAM" id="Phobius"/>
    </source>
</evidence>
<reference evidence="9" key="1">
    <citation type="submission" date="2023-06" db="EMBL/GenBank/DDBJ databases">
        <title>Genomic analysis of the entomopathogenic nematode Steinernema hermaphroditum.</title>
        <authorList>
            <person name="Schwarz E.M."/>
            <person name="Heppert J.K."/>
            <person name="Baniya A."/>
            <person name="Schwartz H.T."/>
            <person name="Tan C.-H."/>
            <person name="Antoshechkin I."/>
            <person name="Sternberg P.W."/>
            <person name="Goodrich-Blair H."/>
            <person name="Dillman A.R."/>
        </authorList>
    </citation>
    <scope>NUCLEOTIDE SEQUENCE</scope>
    <source>
        <strain evidence="9">PS9179</strain>
        <tissue evidence="9">Whole animal</tissue>
    </source>
</reference>
<dbReference type="Gene3D" id="3.40.250.10">
    <property type="entry name" value="Rhodanese-like domain"/>
    <property type="match status" value="1"/>
</dbReference>
<feature type="domain" description="Tyrosine-protein phosphatase" evidence="7">
    <location>
        <begin position="187"/>
        <end position="333"/>
    </location>
</feature>
<dbReference type="InterPro" id="IPR029021">
    <property type="entry name" value="Prot-tyrosine_phosphatase-like"/>
</dbReference>
<sequence>MIDGSKEIPINHYLPSSSSDQLPDRSVISAECLAELLRSRSADKKLLILDCRAKTCIDYSLIIRGSKRLRLPSVLQRRLQSGTLTVTSLSPQLSTNECKVILVPDSMTSNSIASKVYDILAKKDYSVAFLAETMAEIAQTHPDITDEVDSNDENLMNLSREPLPDTSFILPSFAAQNRDRRKDTDLFPVQILPYLYLGNADTASNRQKLDAHGIRFIVNVTSNLANTFEEDSRFHYLKIAVDDTCSHNLAAHFDEAIQFIDEARAKGSAVLVHCLAGISRSLEDAFDLLLKRNVVLSERCHTRTVVLLFEHLVQQFIRGPKGTVLLIASWNYPLSMVLLHMVNILADGNTVAMKSSEVASHTTEAIDLRKVLQQAPPGGGQRRSAGDSCRALRPHRPDGESTRGEDRDAHGGAASDAVVEDDADVALSAPSRTGEVAELWPNLSGAELRPHFVRYQKPIHGRAAKSDLRVLRELFKGGECSRLRPLRAPVLPIRSFANLSEPIAFINSGEKPLAAYIFIRSETNFNSFSRETSSAGVTVNDDAHHRARYPPLNDSKYIQITPLACSRHGFPKSLKNLVSSMPIILLGILIGLFFHKYVSN</sequence>
<accession>A0AA39H6I9</accession>
<dbReference type="GO" id="GO:0005829">
    <property type="term" value="C:cytosol"/>
    <property type="evidence" value="ECO:0007669"/>
    <property type="project" value="TreeGrafter"/>
</dbReference>
<dbReference type="AlphaFoldDB" id="A0AA39H6I9"/>
<keyword evidence="6" id="KW-0812">Transmembrane</keyword>
<dbReference type="SUPFAM" id="SSF52799">
    <property type="entry name" value="(Phosphotyrosine protein) phosphatases II"/>
    <property type="match status" value="1"/>
</dbReference>
<dbReference type="EC" id="3.1.3.48" evidence="2"/>
<proteinExistence type="inferred from homology"/>
<keyword evidence="10" id="KW-1185">Reference proteome</keyword>
<dbReference type="InterPro" id="IPR036873">
    <property type="entry name" value="Rhodanese-like_dom_sf"/>
</dbReference>
<dbReference type="Pfam" id="PF00171">
    <property type="entry name" value="Aldedh"/>
    <property type="match status" value="1"/>
</dbReference>
<keyword evidence="4" id="KW-0904">Protein phosphatase</keyword>
<dbReference type="InterPro" id="IPR000387">
    <property type="entry name" value="Tyr_Pase_dom"/>
</dbReference>
<dbReference type="InterPro" id="IPR015590">
    <property type="entry name" value="Aldehyde_DH_dom"/>
</dbReference>
<dbReference type="SUPFAM" id="SSF52821">
    <property type="entry name" value="Rhodanese/Cell cycle control phosphatase"/>
    <property type="match status" value="1"/>
</dbReference>
<comment type="caution">
    <text evidence="9">The sequence shown here is derived from an EMBL/GenBank/DDBJ whole genome shotgun (WGS) entry which is preliminary data.</text>
</comment>
<dbReference type="Gene3D" id="3.40.309.10">
    <property type="entry name" value="Aldehyde Dehydrogenase, Chain A, domain 2"/>
    <property type="match status" value="1"/>
</dbReference>
<dbReference type="SMART" id="SM00195">
    <property type="entry name" value="DSPc"/>
    <property type="match status" value="1"/>
</dbReference>
<dbReference type="Pfam" id="PF00782">
    <property type="entry name" value="DSPc"/>
    <property type="match status" value="1"/>
</dbReference>
<organism evidence="9 10">
    <name type="scientific">Steinernema hermaphroditum</name>
    <dbReference type="NCBI Taxonomy" id="289476"/>
    <lineage>
        <taxon>Eukaryota</taxon>
        <taxon>Metazoa</taxon>
        <taxon>Ecdysozoa</taxon>
        <taxon>Nematoda</taxon>
        <taxon>Chromadorea</taxon>
        <taxon>Rhabditida</taxon>
        <taxon>Tylenchina</taxon>
        <taxon>Panagrolaimomorpha</taxon>
        <taxon>Strongyloidoidea</taxon>
        <taxon>Steinernematidae</taxon>
        <taxon>Steinernema</taxon>
    </lineage>
</organism>
<dbReference type="InterPro" id="IPR020422">
    <property type="entry name" value="TYR_PHOSPHATASE_DUAL_dom"/>
</dbReference>
<keyword evidence="3" id="KW-0378">Hydrolase</keyword>
<dbReference type="SUPFAM" id="SSF53720">
    <property type="entry name" value="ALDH-like"/>
    <property type="match status" value="1"/>
</dbReference>
<dbReference type="GO" id="GO:0016620">
    <property type="term" value="F:oxidoreductase activity, acting on the aldehyde or oxo group of donors, NAD or NADP as acceptor"/>
    <property type="evidence" value="ECO:0007669"/>
    <property type="project" value="InterPro"/>
</dbReference>
<protein>
    <recommendedName>
        <fullName evidence="2">protein-tyrosine-phosphatase</fullName>
        <ecNumber evidence="2">3.1.3.48</ecNumber>
    </recommendedName>
</protein>
<feature type="region of interest" description="Disordered" evidence="5">
    <location>
        <begin position="372"/>
        <end position="416"/>
    </location>
</feature>
<dbReference type="PROSITE" id="PS50054">
    <property type="entry name" value="TYR_PHOSPHATASE_DUAL"/>
    <property type="match status" value="1"/>
</dbReference>
<dbReference type="Proteomes" id="UP001175271">
    <property type="component" value="Unassembled WGS sequence"/>
</dbReference>
<comment type="similarity">
    <text evidence="1">Belongs to the protein-tyrosine phosphatase family. Non-receptor class dual specificity subfamily.</text>
</comment>
<dbReference type="Gene3D" id="3.90.190.10">
    <property type="entry name" value="Protein tyrosine phosphatase superfamily"/>
    <property type="match status" value="1"/>
</dbReference>
<keyword evidence="6" id="KW-1133">Transmembrane helix</keyword>
<dbReference type="PANTHER" id="PTHR10159">
    <property type="entry name" value="DUAL SPECIFICITY PROTEIN PHOSPHATASE"/>
    <property type="match status" value="1"/>
</dbReference>
<dbReference type="Gene3D" id="3.40.605.10">
    <property type="entry name" value="Aldehyde Dehydrogenase, Chain A, domain 1"/>
    <property type="match status" value="1"/>
</dbReference>
<evidence type="ECO:0000313" key="10">
    <source>
        <dbReference type="Proteomes" id="UP001175271"/>
    </source>
</evidence>
<evidence type="ECO:0000313" key="9">
    <source>
        <dbReference type="EMBL" id="KAK0398757.1"/>
    </source>
</evidence>
<evidence type="ECO:0000259" key="8">
    <source>
        <dbReference type="PROSITE" id="PS50056"/>
    </source>
</evidence>
<dbReference type="GO" id="GO:0017017">
    <property type="term" value="F:MAP kinase tyrosine/serine/threonine phosphatase activity"/>
    <property type="evidence" value="ECO:0007669"/>
    <property type="project" value="InterPro"/>
</dbReference>
<dbReference type="PANTHER" id="PTHR10159:SF519">
    <property type="entry name" value="DUAL SPECIFICITY PROTEIN PHOSPHATASE MPK3"/>
    <property type="match status" value="1"/>
</dbReference>
<dbReference type="GO" id="GO:0008330">
    <property type="term" value="F:protein tyrosine/threonine phosphatase activity"/>
    <property type="evidence" value="ECO:0007669"/>
    <property type="project" value="TreeGrafter"/>
</dbReference>
<evidence type="ECO:0000256" key="4">
    <source>
        <dbReference type="ARBA" id="ARBA00022912"/>
    </source>
</evidence>
<evidence type="ECO:0000256" key="2">
    <source>
        <dbReference type="ARBA" id="ARBA00013064"/>
    </source>
</evidence>
<dbReference type="PRINTS" id="PR01764">
    <property type="entry name" value="MAPKPHPHTASE"/>
</dbReference>
<feature type="domain" description="Tyrosine specific protein phosphatases" evidence="8">
    <location>
        <begin position="251"/>
        <end position="281"/>
    </location>
</feature>
<evidence type="ECO:0000256" key="3">
    <source>
        <dbReference type="ARBA" id="ARBA00022801"/>
    </source>
</evidence>
<dbReference type="GO" id="GO:0043409">
    <property type="term" value="P:negative regulation of MAPK cascade"/>
    <property type="evidence" value="ECO:0007669"/>
    <property type="project" value="TreeGrafter"/>
</dbReference>
<dbReference type="GO" id="GO:0033550">
    <property type="term" value="F:MAP kinase tyrosine phosphatase activity"/>
    <property type="evidence" value="ECO:0007669"/>
    <property type="project" value="TreeGrafter"/>
</dbReference>
<dbReference type="EMBL" id="JAUCMV010000005">
    <property type="protein sequence ID" value="KAK0398757.1"/>
    <property type="molecule type" value="Genomic_DNA"/>
</dbReference>
<dbReference type="PROSITE" id="PS50056">
    <property type="entry name" value="TYR_PHOSPHATASE_2"/>
    <property type="match status" value="1"/>
</dbReference>
<evidence type="ECO:0000259" key="7">
    <source>
        <dbReference type="PROSITE" id="PS50054"/>
    </source>
</evidence>
<dbReference type="InterPro" id="IPR008343">
    <property type="entry name" value="MKP"/>
</dbReference>
<evidence type="ECO:0000256" key="1">
    <source>
        <dbReference type="ARBA" id="ARBA00008601"/>
    </source>
</evidence>
<dbReference type="InterPro" id="IPR016162">
    <property type="entry name" value="Ald_DH_N"/>
</dbReference>
<name>A0AA39H6I9_9BILA</name>
<gene>
    <name evidence="9" type="ORF">QR680_002737</name>
</gene>
<dbReference type="PRINTS" id="PR01908">
    <property type="entry name" value="ADSPHPHTASE"/>
</dbReference>
<evidence type="ECO:0000256" key="5">
    <source>
        <dbReference type="SAM" id="MobiDB-lite"/>
    </source>
</evidence>
<feature type="compositionally biased region" description="Basic and acidic residues" evidence="5">
    <location>
        <begin position="395"/>
        <end position="410"/>
    </location>
</feature>
<feature type="transmembrane region" description="Helical" evidence="6">
    <location>
        <begin position="577"/>
        <end position="594"/>
    </location>
</feature>
<dbReference type="InterPro" id="IPR016161">
    <property type="entry name" value="Ald_DH/histidinol_DH"/>
</dbReference>